<gene>
    <name evidence="1" type="ORF">CES85_4765</name>
    <name evidence="2" type="ORF">CES85_5753</name>
</gene>
<dbReference type="KEGG" id="och:CES85_5753"/>
<name>A0A248UF49_9HYPH</name>
<evidence type="ECO:0000313" key="3">
    <source>
        <dbReference type="Proteomes" id="UP000215256"/>
    </source>
</evidence>
<protein>
    <submittedName>
        <fullName evidence="2">Uncharacterized protein</fullName>
    </submittedName>
</protein>
<accession>A0A248UF49</accession>
<dbReference type="EMBL" id="CP022603">
    <property type="protein sequence ID" value="ASV84949.1"/>
    <property type="molecule type" value="Genomic_DNA"/>
</dbReference>
<dbReference type="KEGG" id="och:CES85_4765"/>
<evidence type="ECO:0000313" key="2">
    <source>
        <dbReference type="EMBL" id="ASV84949.1"/>
    </source>
</evidence>
<sequence>MTNRKPVLFGTLLICLNVDFALRSGQRSAQNQHSSESTG</sequence>
<dbReference type="AlphaFoldDB" id="A0A248UF49"/>
<proteinExistence type="predicted"/>
<dbReference type="Proteomes" id="UP000215256">
    <property type="component" value="Chromosome 2"/>
</dbReference>
<dbReference type="EMBL" id="CP022603">
    <property type="protein sequence ID" value="ASV83982.1"/>
    <property type="molecule type" value="Genomic_DNA"/>
</dbReference>
<organism evidence="2 3">
    <name type="scientific">Ochrobactrum quorumnocens</name>
    <dbReference type="NCBI Taxonomy" id="271865"/>
    <lineage>
        <taxon>Bacteria</taxon>
        <taxon>Pseudomonadati</taxon>
        <taxon>Pseudomonadota</taxon>
        <taxon>Alphaproteobacteria</taxon>
        <taxon>Hyphomicrobiales</taxon>
        <taxon>Brucellaceae</taxon>
        <taxon>Brucella/Ochrobactrum group</taxon>
        <taxon>Ochrobactrum</taxon>
    </lineage>
</organism>
<evidence type="ECO:0000313" key="1">
    <source>
        <dbReference type="EMBL" id="ASV83982.1"/>
    </source>
</evidence>
<reference evidence="2 3" key="1">
    <citation type="submission" date="2017-07" db="EMBL/GenBank/DDBJ databases">
        <title>Phylogenetic study on the rhizospheric bacterium Ochrobactrum sp. A44.</title>
        <authorList>
            <person name="Krzyzanowska D.M."/>
            <person name="Ossowicki A."/>
            <person name="Rajewska M."/>
            <person name="Maciag T."/>
            <person name="Kaczynski Z."/>
            <person name="Czerwicka M."/>
            <person name="Jafra S."/>
        </authorList>
    </citation>
    <scope>NUCLEOTIDE SEQUENCE [LARGE SCALE GENOMIC DNA]</scope>
    <source>
        <strain evidence="2 3">A44</strain>
    </source>
</reference>